<evidence type="ECO:0000256" key="3">
    <source>
        <dbReference type="ARBA" id="ARBA00022490"/>
    </source>
</evidence>
<reference evidence="7 8" key="1">
    <citation type="submission" date="2023-09" db="EMBL/GenBank/DDBJ databases">
        <authorList>
            <person name="Rey-Velasco X."/>
        </authorList>
    </citation>
    <scope>NUCLEOTIDE SEQUENCE [LARGE SCALE GENOMIC DNA]</scope>
    <source>
        <strain evidence="7 8">W345</strain>
    </source>
</reference>
<dbReference type="SMART" id="SM00528">
    <property type="entry name" value="HNS"/>
    <property type="match status" value="1"/>
</dbReference>
<feature type="region of interest" description="Disordered" evidence="5">
    <location>
        <begin position="48"/>
        <end position="79"/>
    </location>
</feature>
<feature type="domain" description="DNA-binding protein H-NS-like C-terminal" evidence="6">
    <location>
        <begin position="57"/>
        <end position="101"/>
    </location>
</feature>
<dbReference type="Gene3D" id="4.10.430.10">
    <property type="entry name" value="Histone-like protein H-NS, C-terminal domain"/>
    <property type="match status" value="1"/>
</dbReference>
<evidence type="ECO:0000259" key="6">
    <source>
        <dbReference type="SMART" id="SM00528"/>
    </source>
</evidence>
<evidence type="ECO:0000313" key="8">
    <source>
        <dbReference type="Proteomes" id="UP001254608"/>
    </source>
</evidence>
<dbReference type="PANTHER" id="PTHR38097">
    <property type="match status" value="1"/>
</dbReference>
<proteinExistence type="inferred from homology"/>
<sequence>MATYKELVQQIEKLQQQAEDLRKKELQDVIAEVKTKIQQYGLSASDLGLSGGKSKSSSAKGTVKPKYKNPVTGDTWTGRGRAPKWVVEAEAAGKRRESFLI</sequence>
<comment type="subcellular location">
    <subcellularLocation>
        <location evidence="1">Cytoplasm</location>
        <location evidence="1">Nucleoid</location>
    </subcellularLocation>
</comment>
<dbReference type="Proteomes" id="UP001254608">
    <property type="component" value="Unassembled WGS sequence"/>
</dbReference>
<evidence type="ECO:0000313" key="7">
    <source>
        <dbReference type="EMBL" id="MDT0496232.1"/>
    </source>
</evidence>
<protein>
    <submittedName>
        <fullName evidence="7">H-NS histone family protein</fullName>
    </submittedName>
</protein>
<name>A0ABU2WEE8_9GAMM</name>
<evidence type="ECO:0000256" key="2">
    <source>
        <dbReference type="ARBA" id="ARBA00010610"/>
    </source>
</evidence>
<keyword evidence="8" id="KW-1185">Reference proteome</keyword>
<dbReference type="RefSeq" id="WP_311363621.1">
    <property type="nucleotide sequence ID" value="NZ_JAVRIC010000002.1"/>
</dbReference>
<comment type="caution">
    <text evidence="7">The sequence shown here is derived from an EMBL/GenBank/DDBJ whole genome shotgun (WGS) entry which is preliminary data.</text>
</comment>
<accession>A0ABU2WEE8</accession>
<keyword evidence="4" id="KW-0238">DNA-binding</keyword>
<evidence type="ECO:0000256" key="1">
    <source>
        <dbReference type="ARBA" id="ARBA00004453"/>
    </source>
</evidence>
<dbReference type="Pfam" id="PF00816">
    <property type="entry name" value="Histone_HNS"/>
    <property type="match status" value="1"/>
</dbReference>
<dbReference type="InterPro" id="IPR037150">
    <property type="entry name" value="H-NS_C_dom_sf"/>
</dbReference>
<organism evidence="7 8">
    <name type="scientific">Banduia mediterranea</name>
    <dbReference type="NCBI Taxonomy" id="3075609"/>
    <lineage>
        <taxon>Bacteria</taxon>
        <taxon>Pseudomonadati</taxon>
        <taxon>Pseudomonadota</taxon>
        <taxon>Gammaproteobacteria</taxon>
        <taxon>Nevskiales</taxon>
        <taxon>Algiphilaceae</taxon>
        <taxon>Banduia</taxon>
    </lineage>
</organism>
<dbReference type="InterPro" id="IPR027444">
    <property type="entry name" value="H-NS_C_dom"/>
</dbReference>
<evidence type="ECO:0000256" key="4">
    <source>
        <dbReference type="ARBA" id="ARBA00023125"/>
    </source>
</evidence>
<evidence type="ECO:0000256" key="5">
    <source>
        <dbReference type="SAM" id="MobiDB-lite"/>
    </source>
</evidence>
<keyword evidence="3" id="KW-0963">Cytoplasm</keyword>
<dbReference type="EMBL" id="JAVRIC010000002">
    <property type="protein sequence ID" value="MDT0496232.1"/>
    <property type="molecule type" value="Genomic_DNA"/>
</dbReference>
<gene>
    <name evidence="7" type="ORF">RM530_02475</name>
</gene>
<dbReference type="SUPFAM" id="SSF81273">
    <property type="entry name" value="H-NS histone-like proteins"/>
    <property type="match status" value="1"/>
</dbReference>
<comment type="similarity">
    <text evidence="2">Belongs to the histone-like protein H-NS family.</text>
</comment>
<dbReference type="PANTHER" id="PTHR38097:SF2">
    <property type="entry name" value="DNA-BINDING PROTEIN STPA"/>
    <property type="match status" value="1"/>
</dbReference>
<feature type="compositionally biased region" description="Low complexity" evidence="5">
    <location>
        <begin position="48"/>
        <end position="61"/>
    </location>
</feature>